<evidence type="ECO:0000259" key="2">
    <source>
        <dbReference type="PROSITE" id="PS50800"/>
    </source>
</evidence>
<protein>
    <recommendedName>
        <fullName evidence="2">SAP domain-containing protein</fullName>
    </recommendedName>
</protein>
<organism evidence="3 4">
    <name type="scientific">Prototheca wickerhamii</name>
    <dbReference type="NCBI Taxonomy" id="3111"/>
    <lineage>
        <taxon>Eukaryota</taxon>
        <taxon>Viridiplantae</taxon>
        <taxon>Chlorophyta</taxon>
        <taxon>core chlorophytes</taxon>
        <taxon>Trebouxiophyceae</taxon>
        <taxon>Chlorellales</taxon>
        <taxon>Chlorellaceae</taxon>
        <taxon>Prototheca</taxon>
    </lineage>
</organism>
<dbReference type="GO" id="GO:0010005">
    <property type="term" value="C:cortical microtubule, transverse to long axis"/>
    <property type="evidence" value="ECO:0007669"/>
    <property type="project" value="TreeGrafter"/>
</dbReference>
<sequence length="133" mass="14309">MAPSEIQIQELLKPLLLKDLRNQCRARGLTPAGGRESLVDRLQEHMIETGDLTLVSDFTGALLPSAKGYTGPIDGADAGEPQIMAAYDNSEPVGFHKNNYYRPEGQNVGNFITDRSSSRVLAPPGGQTNVTLG</sequence>
<dbReference type="EMBL" id="JASFZW010000003">
    <property type="protein sequence ID" value="KAK2079407.1"/>
    <property type="molecule type" value="Genomic_DNA"/>
</dbReference>
<accession>A0AAD9INQ4</accession>
<comment type="similarity">
    <text evidence="1">Belongs to the SPIRAL1 family.</text>
</comment>
<name>A0AAD9INQ4_PROWI</name>
<evidence type="ECO:0000256" key="1">
    <source>
        <dbReference type="ARBA" id="ARBA00009656"/>
    </source>
</evidence>
<evidence type="ECO:0000313" key="4">
    <source>
        <dbReference type="Proteomes" id="UP001255856"/>
    </source>
</evidence>
<reference evidence="3" key="1">
    <citation type="submission" date="2021-01" db="EMBL/GenBank/DDBJ databases">
        <authorList>
            <person name="Eckstrom K.M.E."/>
        </authorList>
    </citation>
    <scope>NUCLEOTIDE SEQUENCE</scope>
    <source>
        <strain evidence="3">UVCC 0001</strain>
    </source>
</reference>
<dbReference type="AlphaFoldDB" id="A0AAD9INQ4"/>
<comment type="caution">
    <text evidence="3">The sequence shown here is derived from an EMBL/GenBank/DDBJ whole genome shotgun (WGS) entry which is preliminary data.</text>
</comment>
<feature type="domain" description="SAP" evidence="2">
    <location>
        <begin position="12"/>
        <end position="46"/>
    </location>
</feature>
<dbReference type="GO" id="GO:0043622">
    <property type="term" value="P:cortical microtubule organization"/>
    <property type="evidence" value="ECO:0007669"/>
    <property type="project" value="InterPro"/>
</dbReference>
<dbReference type="PANTHER" id="PTHR33403:SF31">
    <property type="entry name" value="PROTEIN SPIRAL1-LIKE 1"/>
    <property type="match status" value="1"/>
</dbReference>
<proteinExistence type="inferred from homology"/>
<dbReference type="SUPFAM" id="SSF68906">
    <property type="entry name" value="SAP domain"/>
    <property type="match status" value="1"/>
</dbReference>
<keyword evidence="4" id="KW-1185">Reference proteome</keyword>
<dbReference type="Proteomes" id="UP001255856">
    <property type="component" value="Unassembled WGS sequence"/>
</dbReference>
<evidence type="ECO:0000313" key="3">
    <source>
        <dbReference type="EMBL" id="KAK2079407.1"/>
    </source>
</evidence>
<dbReference type="PANTHER" id="PTHR33403">
    <property type="entry name" value="SPR1"/>
    <property type="match status" value="1"/>
</dbReference>
<dbReference type="PROSITE" id="PS50800">
    <property type="entry name" value="SAP"/>
    <property type="match status" value="1"/>
</dbReference>
<dbReference type="InterPro" id="IPR039613">
    <property type="entry name" value="SPR1/2/3/4/5"/>
</dbReference>
<gene>
    <name evidence="3" type="ORF">QBZ16_003098</name>
</gene>
<dbReference type="InterPro" id="IPR036361">
    <property type="entry name" value="SAP_dom_sf"/>
</dbReference>
<dbReference type="InterPro" id="IPR003034">
    <property type="entry name" value="SAP_dom"/>
</dbReference>
<dbReference type="Pfam" id="PF02037">
    <property type="entry name" value="SAP"/>
    <property type="match status" value="1"/>
</dbReference>